<accession>A0A1E5KS89</accession>
<evidence type="ECO:0000259" key="5">
    <source>
        <dbReference type="PROSITE" id="PS51755"/>
    </source>
</evidence>
<dbReference type="GO" id="GO:0000160">
    <property type="term" value="P:phosphorelay signal transduction system"/>
    <property type="evidence" value="ECO:0007669"/>
    <property type="project" value="InterPro"/>
</dbReference>
<dbReference type="InterPro" id="IPR036388">
    <property type="entry name" value="WH-like_DNA-bd_sf"/>
</dbReference>
<dbReference type="CDD" id="cd00383">
    <property type="entry name" value="trans_reg_C"/>
    <property type="match status" value="1"/>
</dbReference>
<dbReference type="EMBL" id="MIEK01000081">
    <property type="protein sequence ID" value="OEH80731.1"/>
    <property type="molecule type" value="Genomic_DNA"/>
</dbReference>
<keyword evidence="1" id="KW-0805">Transcription regulation</keyword>
<keyword evidence="2 4" id="KW-0238">DNA-binding</keyword>
<name>A0A1E5KS89_9ENTE</name>
<dbReference type="InterPro" id="IPR001867">
    <property type="entry name" value="OmpR/PhoB-type_DNA-bd"/>
</dbReference>
<dbReference type="GO" id="GO:0006355">
    <property type="term" value="P:regulation of DNA-templated transcription"/>
    <property type="evidence" value="ECO:0007669"/>
    <property type="project" value="InterPro"/>
</dbReference>
<dbReference type="PROSITE" id="PS51755">
    <property type="entry name" value="OMPR_PHOB"/>
    <property type="match status" value="1"/>
</dbReference>
<comment type="caution">
    <text evidence="6">The sequence shown here is derived from an EMBL/GenBank/DDBJ whole genome shotgun (WGS) entry which is preliminary data.</text>
</comment>
<evidence type="ECO:0000313" key="7">
    <source>
        <dbReference type="Proteomes" id="UP000095256"/>
    </source>
</evidence>
<protein>
    <recommendedName>
        <fullName evidence="5">OmpR/PhoB-type domain-containing protein</fullName>
    </recommendedName>
</protein>
<evidence type="ECO:0000313" key="6">
    <source>
        <dbReference type="EMBL" id="OEH80731.1"/>
    </source>
</evidence>
<sequence length="229" mass="26705">MHKVGYISLNNVWKDEYLTLFKTNAKYKVKQLDVKDIERFTKHKALLIEVQKTTELPYILQLLLEVKKIPGMLTFIVSSSEIIDKTTRTVCLHLGVNGIKDATTDTGEFSIILKNALDKLSVARNQFQEQQKKDGDIFELNPVNLSLYIDNNEISLTKLEYQMLELLYRNLKKTVSYEKIYEKIWNDNATGKKYRVANTIFHIRKKLEHNAKNSKCIETVRSKGYRLNI</sequence>
<organism evidence="6 7">
    <name type="scientific">Enterococcus rivorum</name>
    <dbReference type="NCBI Taxonomy" id="762845"/>
    <lineage>
        <taxon>Bacteria</taxon>
        <taxon>Bacillati</taxon>
        <taxon>Bacillota</taxon>
        <taxon>Bacilli</taxon>
        <taxon>Lactobacillales</taxon>
        <taxon>Enterococcaceae</taxon>
        <taxon>Enterococcus</taxon>
    </lineage>
</organism>
<gene>
    <name evidence="6" type="ORF">BCR26_06925</name>
</gene>
<keyword evidence="7" id="KW-1185">Reference proteome</keyword>
<keyword evidence="3" id="KW-0804">Transcription</keyword>
<dbReference type="InterPro" id="IPR016032">
    <property type="entry name" value="Sig_transdc_resp-reg_C-effctor"/>
</dbReference>
<dbReference type="SUPFAM" id="SSF46894">
    <property type="entry name" value="C-terminal effector domain of the bipartite response regulators"/>
    <property type="match status" value="1"/>
</dbReference>
<evidence type="ECO:0000256" key="3">
    <source>
        <dbReference type="ARBA" id="ARBA00023163"/>
    </source>
</evidence>
<dbReference type="AlphaFoldDB" id="A0A1E5KS89"/>
<dbReference type="STRING" id="762845.BCR26_06925"/>
<proteinExistence type="predicted"/>
<feature type="domain" description="OmpR/PhoB-type" evidence="5">
    <location>
        <begin position="129"/>
        <end position="229"/>
    </location>
</feature>
<dbReference type="Proteomes" id="UP000095256">
    <property type="component" value="Unassembled WGS sequence"/>
</dbReference>
<dbReference type="SMART" id="SM00862">
    <property type="entry name" value="Trans_reg_C"/>
    <property type="match status" value="1"/>
</dbReference>
<dbReference type="Gene3D" id="1.10.10.10">
    <property type="entry name" value="Winged helix-like DNA-binding domain superfamily/Winged helix DNA-binding domain"/>
    <property type="match status" value="1"/>
</dbReference>
<evidence type="ECO:0000256" key="4">
    <source>
        <dbReference type="PROSITE-ProRule" id="PRU01091"/>
    </source>
</evidence>
<dbReference type="GO" id="GO:0003677">
    <property type="term" value="F:DNA binding"/>
    <property type="evidence" value="ECO:0007669"/>
    <property type="project" value="UniProtKB-UniRule"/>
</dbReference>
<feature type="DNA-binding region" description="OmpR/PhoB-type" evidence="4">
    <location>
        <begin position="129"/>
        <end position="229"/>
    </location>
</feature>
<evidence type="ECO:0000256" key="1">
    <source>
        <dbReference type="ARBA" id="ARBA00023015"/>
    </source>
</evidence>
<reference evidence="6 7" key="1">
    <citation type="submission" date="2016-09" db="EMBL/GenBank/DDBJ databases">
        <authorList>
            <person name="Capua I."/>
            <person name="De Benedictis P."/>
            <person name="Joannis T."/>
            <person name="Lombin L.H."/>
            <person name="Cattoli G."/>
        </authorList>
    </citation>
    <scope>NUCLEOTIDE SEQUENCE [LARGE SCALE GENOMIC DNA]</scope>
    <source>
        <strain evidence="6 7">LMG 25899</strain>
    </source>
</reference>
<dbReference type="Pfam" id="PF00486">
    <property type="entry name" value="Trans_reg_C"/>
    <property type="match status" value="1"/>
</dbReference>
<evidence type="ECO:0000256" key="2">
    <source>
        <dbReference type="ARBA" id="ARBA00023125"/>
    </source>
</evidence>